<dbReference type="Proteomes" id="UP000738826">
    <property type="component" value="Unassembled WGS sequence"/>
</dbReference>
<sequence>MVMRTIDVKKISFEVKKGKITEIIKKIRELYNDLKVTLEGNIVSVSGDLHNYKKRNMILYVLSGDKHGQNIWGSRNFK</sequence>
<protein>
    <submittedName>
        <fullName evidence="1">Uncharacterized protein</fullName>
    </submittedName>
</protein>
<name>A0A8J8CFR2_9ARCH</name>
<evidence type="ECO:0000313" key="2">
    <source>
        <dbReference type="EMBL" id="NCS91396.1"/>
    </source>
</evidence>
<reference evidence="1" key="1">
    <citation type="submission" date="2019-11" db="EMBL/GenBank/DDBJ databases">
        <title>Lipid analysis of CO2-rich subsurface aquifers suggests an autotrophy-based deep biosphere with lysolipids enriched in CPR bacteria.</title>
        <authorList>
            <person name="Probst A.J."/>
            <person name="Elling F.J."/>
            <person name="Castelle C.J."/>
            <person name="Zhu Q."/>
            <person name="Elvert M."/>
            <person name="Birarda G."/>
            <person name="Holman H.-Y."/>
            <person name="Lane K.R."/>
            <person name="Ladd B."/>
            <person name="Ryan M.C."/>
            <person name="Woyke T."/>
            <person name="Hinrichs K.-U."/>
            <person name="Banfield J.F."/>
        </authorList>
    </citation>
    <scope>NUCLEOTIDE SEQUENCE</scope>
    <source>
        <strain evidence="1">CG_2015-01_33_1645</strain>
        <strain evidence="2">CG_2015-04_33_537</strain>
    </source>
</reference>
<dbReference type="AlphaFoldDB" id="A0A8J8CFR2"/>
<evidence type="ECO:0000313" key="1">
    <source>
        <dbReference type="EMBL" id="NCN65118.1"/>
    </source>
</evidence>
<proteinExistence type="predicted"/>
<evidence type="ECO:0000313" key="3">
    <source>
        <dbReference type="Proteomes" id="UP000768163"/>
    </source>
</evidence>
<organism evidence="1 3">
    <name type="scientific">Candidatus Altarchaeum hamiconexum</name>
    <dbReference type="NCBI Taxonomy" id="1803513"/>
    <lineage>
        <taxon>Archaea</taxon>
        <taxon>Candidatus Altarchaeota</taxon>
        <taxon>Candidatus Altiarchaeia</taxon>
        <taxon>Candidatus Altarchaeales</taxon>
        <taxon>Candidatus Altarchaeaceae</taxon>
        <taxon>Candidatus Altarchaeum</taxon>
    </lineage>
</organism>
<dbReference type="EMBL" id="JAACVF010000087">
    <property type="protein sequence ID" value="NCN65118.1"/>
    <property type="molecule type" value="Genomic_DNA"/>
</dbReference>
<accession>A0A8J8CFR2</accession>
<gene>
    <name evidence="2" type="ORF">GW779_03135</name>
    <name evidence="1" type="ORF">GW910_03475</name>
</gene>
<comment type="caution">
    <text evidence="1">The sequence shown here is derived from an EMBL/GenBank/DDBJ whole genome shotgun (WGS) entry which is preliminary data.</text>
</comment>
<dbReference type="EMBL" id="JAACQH010000055">
    <property type="protein sequence ID" value="NCS91396.1"/>
    <property type="molecule type" value="Genomic_DNA"/>
</dbReference>
<dbReference type="Proteomes" id="UP000768163">
    <property type="component" value="Unassembled WGS sequence"/>
</dbReference>